<dbReference type="SUPFAM" id="SSF56436">
    <property type="entry name" value="C-type lectin-like"/>
    <property type="match status" value="1"/>
</dbReference>
<feature type="domain" description="C-type lectin" evidence="3">
    <location>
        <begin position="28"/>
        <end position="151"/>
    </location>
</feature>
<keyword evidence="2" id="KW-0732">Signal</keyword>
<dbReference type="PROSITE" id="PS50041">
    <property type="entry name" value="C_TYPE_LECTIN_2"/>
    <property type="match status" value="1"/>
</dbReference>
<dbReference type="SMART" id="SM00034">
    <property type="entry name" value="CLECT"/>
    <property type="match status" value="1"/>
</dbReference>
<sequence length="364" mass="40497">MSVLVLGAVLPLLVSLVGGQQRIQTVEVADSRYFISNASPYSPQLNWFLAYEYCHTIGMELLSFERLEETQQIDEFLKANGHAKSAYWTSGNQLGSAMWIWMSTGQPFNSTFNFWAAGGPPLVKSQQSCMSTEGSIWSAENCMDNKHFICEQTRCFYYNYVTTNRATTQGNTTILPGVTQVSNRAVLHLVKKITPHPSSGSTIQEQQQDEQIQKEKESQPNPTAPSPSASIQSLITKSRASIPSVTAFTTPSSLKIMTSPQPDINETITTTTEQLIKIMPPTTELQQIKVMPAAELKPENPANATYTNEIIPNHQISPLQLLQPPTKEFTPSEPEREKHTNKTLAGILSRKETFSWALKDDTSH</sequence>
<evidence type="ECO:0000256" key="2">
    <source>
        <dbReference type="SAM" id="SignalP"/>
    </source>
</evidence>
<dbReference type="EMBL" id="JARKIK010000257">
    <property type="protein sequence ID" value="KAK8720676.1"/>
    <property type="molecule type" value="Genomic_DNA"/>
</dbReference>
<gene>
    <name evidence="4" type="ORF">OTU49_013171</name>
</gene>
<evidence type="ECO:0000313" key="4">
    <source>
        <dbReference type="EMBL" id="KAK8720676.1"/>
    </source>
</evidence>
<proteinExistence type="predicted"/>
<protein>
    <recommendedName>
        <fullName evidence="3">C-type lectin domain-containing protein</fullName>
    </recommendedName>
</protein>
<feature type="chain" id="PRO_5044024649" description="C-type lectin domain-containing protein" evidence="2">
    <location>
        <begin position="20"/>
        <end position="364"/>
    </location>
</feature>
<evidence type="ECO:0000313" key="5">
    <source>
        <dbReference type="Proteomes" id="UP001445076"/>
    </source>
</evidence>
<dbReference type="Gene3D" id="3.10.100.10">
    <property type="entry name" value="Mannose-Binding Protein A, subunit A"/>
    <property type="match status" value="1"/>
</dbReference>
<dbReference type="InterPro" id="IPR001304">
    <property type="entry name" value="C-type_lectin-like"/>
</dbReference>
<evidence type="ECO:0000256" key="1">
    <source>
        <dbReference type="SAM" id="MobiDB-lite"/>
    </source>
</evidence>
<feature type="region of interest" description="Disordered" evidence="1">
    <location>
        <begin position="194"/>
        <end position="232"/>
    </location>
</feature>
<dbReference type="CDD" id="cd00037">
    <property type="entry name" value="CLECT"/>
    <property type="match status" value="1"/>
</dbReference>
<evidence type="ECO:0000259" key="3">
    <source>
        <dbReference type="PROSITE" id="PS50041"/>
    </source>
</evidence>
<reference evidence="4 5" key="1">
    <citation type="journal article" date="2024" name="BMC Genomics">
        <title>Genome assembly of redclaw crayfish (Cherax quadricarinatus) provides insights into its immune adaptation and hypoxia tolerance.</title>
        <authorList>
            <person name="Liu Z."/>
            <person name="Zheng J."/>
            <person name="Li H."/>
            <person name="Fang K."/>
            <person name="Wang S."/>
            <person name="He J."/>
            <person name="Zhou D."/>
            <person name="Weng S."/>
            <person name="Chi M."/>
            <person name="Gu Z."/>
            <person name="He J."/>
            <person name="Li F."/>
            <person name="Wang M."/>
        </authorList>
    </citation>
    <scope>NUCLEOTIDE SEQUENCE [LARGE SCALE GENOMIC DNA]</scope>
    <source>
        <strain evidence="4">ZL_2023a</strain>
    </source>
</reference>
<dbReference type="Proteomes" id="UP001445076">
    <property type="component" value="Unassembled WGS sequence"/>
</dbReference>
<dbReference type="AlphaFoldDB" id="A0AAW0VV16"/>
<comment type="caution">
    <text evidence="4">The sequence shown here is derived from an EMBL/GenBank/DDBJ whole genome shotgun (WGS) entry which is preliminary data.</text>
</comment>
<dbReference type="InterPro" id="IPR016186">
    <property type="entry name" value="C-type_lectin-like/link_sf"/>
</dbReference>
<organism evidence="4 5">
    <name type="scientific">Cherax quadricarinatus</name>
    <name type="common">Australian red claw crayfish</name>
    <dbReference type="NCBI Taxonomy" id="27406"/>
    <lineage>
        <taxon>Eukaryota</taxon>
        <taxon>Metazoa</taxon>
        <taxon>Ecdysozoa</taxon>
        <taxon>Arthropoda</taxon>
        <taxon>Crustacea</taxon>
        <taxon>Multicrustacea</taxon>
        <taxon>Malacostraca</taxon>
        <taxon>Eumalacostraca</taxon>
        <taxon>Eucarida</taxon>
        <taxon>Decapoda</taxon>
        <taxon>Pleocyemata</taxon>
        <taxon>Astacidea</taxon>
        <taxon>Parastacoidea</taxon>
        <taxon>Parastacidae</taxon>
        <taxon>Cherax</taxon>
    </lineage>
</organism>
<dbReference type="InterPro" id="IPR016187">
    <property type="entry name" value="CTDL_fold"/>
</dbReference>
<feature type="signal peptide" evidence="2">
    <location>
        <begin position="1"/>
        <end position="19"/>
    </location>
</feature>
<accession>A0AAW0VV16</accession>
<name>A0AAW0VV16_CHEQU</name>
<dbReference type="Pfam" id="PF00059">
    <property type="entry name" value="Lectin_C"/>
    <property type="match status" value="1"/>
</dbReference>
<keyword evidence="5" id="KW-1185">Reference proteome</keyword>